<accession>A0ACC0K5X6</accession>
<proteinExistence type="predicted"/>
<evidence type="ECO:0000313" key="2">
    <source>
        <dbReference type="Proteomes" id="UP001064048"/>
    </source>
</evidence>
<organism evidence="1 2">
    <name type="scientific">Choristoneura fumiferana</name>
    <name type="common">Spruce budworm moth</name>
    <name type="synonym">Archips fumiferana</name>
    <dbReference type="NCBI Taxonomy" id="7141"/>
    <lineage>
        <taxon>Eukaryota</taxon>
        <taxon>Metazoa</taxon>
        <taxon>Ecdysozoa</taxon>
        <taxon>Arthropoda</taxon>
        <taxon>Hexapoda</taxon>
        <taxon>Insecta</taxon>
        <taxon>Pterygota</taxon>
        <taxon>Neoptera</taxon>
        <taxon>Endopterygota</taxon>
        <taxon>Lepidoptera</taxon>
        <taxon>Glossata</taxon>
        <taxon>Ditrysia</taxon>
        <taxon>Tortricoidea</taxon>
        <taxon>Tortricidae</taxon>
        <taxon>Tortricinae</taxon>
        <taxon>Choristoneura</taxon>
    </lineage>
</organism>
<name>A0ACC0K5X6_CHOFU</name>
<keyword evidence="2" id="KW-1185">Reference proteome</keyword>
<comment type="caution">
    <text evidence="1">The sequence shown here is derived from an EMBL/GenBank/DDBJ whole genome shotgun (WGS) entry which is preliminary data.</text>
</comment>
<evidence type="ECO:0000313" key="1">
    <source>
        <dbReference type="EMBL" id="KAI8431633.1"/>
    </source>
</evidence>
<gene>
    <name evidence="1" type="ORF">MSG28_016112</name>
</gene>
<dbReference type="EMBL" id="CM046130">
    <property type="protein sequence ID" value="KAI8431633.1"/>
    <property type="molecule type" value="Genomic_DNA"/>
</dbReference>
<sequence>MSLENVCVKMEPKWEDESEAELKDTNGVLEVYHEVKVEVVFENDRLQDEADCVQDPLKQEDLEDIDLKETEVCPKAIPIAITTASSSACPHTDMIIPVPNKDEPECILSDNKPHLCYTCNKIFEHESDLQNHKCLEPGSSHLNKEITEKKPQSDSQKIFSCNTCKKGFAHKKVLIRHIKTHTDEKPYMCEICDKPCKTFTGLKQHAASHKTDKKEYSCDVCNKKFRFQCFLKRHALLHTGEKPHQCEVCKRQFAQQSHLLKHMRIHTGEKPFTCETCNKNFRCKSNLVQHQLMHTRDPPPTCHICNKQYQQKIHLEKHIMRIHQGIKPYMCEICNKPFRDKCDLKRHMLFHTGEKPFSCEICQKQFAQNCMLTQHMQIHTGEKPYTCEICNKQFRRRSHLDLHKRIHTGEKPHVCGICNKQFTEGRNLAMHMRIHTGEKPHDVYFLESQGKIREAQCKVVRENQGNLLEIQKVSQWDGCPRHICVWCRAQMLKYSVLRRQCQRSQGILQKALAESRVVTVDYLRTIDRVAQKLSLNLKTCSVYTSDSTQPEFIKIEDTIKEETNDFIENIFINEPDFDDSDVINNEINETNGSINTYTLEEVVVDLKRTRLAKTSKKRKKCDKQIDKSKNPKIVEANTKTKRIIKRRMADNGFLPDFNFDEFQTKYNVRIDILSKEEQLREVEGRKMAASYTLAAFGCEVCGKGFATKAVYDGHMAKHSVSAGAHACEICLVRFKTRSRAHVHQDTHRLKFTCEACGFVTRTRFIAKNHFLSHAGTTHKCPHCDAVFSKYTSYLTHVRRRHPAANTACEMCGETFVGDNGLRHHKTRTHRNSEYLGDRALHGLKLDNKQFPRDKTKLDRFFIPENTYIANFIEIVGAVSEIPKPYKNTRIARLKLSVPQFECKCVVCGAHFTSVAAMETHAAAATDGCDDSMRPCPHCGEECRSDEGLGRHQREHHAQRALLCRECNKWFSDAQSWGTHRARAHLNQRLKEPPRARPRPAHAFVCETCGSECTVSGYNKRGIVNGIRISNIVGFNIIITKVGDIIIITDTGIDSDVVVVIFVSIYIINILIIVVAITIHIITIIITIGI</sequence>
<dbReference type="Proteomes" id="UP001064048">
    <property type="component" value="Chromosome 30"/>
</dbReference>
<protein>
    <submittedName>
        <fullName evidence="1">Uncharacterized protein</fullName>
    </submittedName>
</protein>
<reference evidence="1 2" key="1">
    <citation type="journal article" date="2022" name="Genome Biol. Evol.">
        <title>The Spruce Budworm Genome: Reconstructing the Evolutionary History of Antifreeze Proteins.</title>
        <authorList>
            <person name="Beliveau C."/>
            <person name="Gagne P."/>
            <person name="Picq S."/>
            <person name="Vernygora O."/>
            <person name="Keeling C.I."/>
            <person name="Pinkney K."/>
            <person name="Doucet D."/>
            <person name="Wen F."/>
            <person name="Johnston J.S."/>
            <person name="Maaroufi H."/>
            <person name="Boyle B."/>
            <person name="Laroche J."/>
            <person name="Dewar K."/>
            <person name="Juretic N."/>
            <person name="Blackburn G."/>
            <person name="Nisole A."/>
            <person name="Brunet B."/>
            <person name="Brandao M."/>
            <person name="Lumley L."/>
            <person name="Duan J."/>
            <person name="Quan G."/>
            <person name="Lucarotti C.J."/>
            <person name="Roe A.D."/>
            <person name="Sperling F.A.H."/>
            <person name="Levesque R.C."/>
            <person name="Cusson M."/>
        </authorList>
    </citation>
    <scope>NUCLEOTIDE SEQUENCE [LARGE SCALE GENOMIC DNA]</scope>
    <source>
        <strain evidence="1">Glfc:IPQL:Cfum</strain>
    </source>
</reference>